<keyword evidence="2" id="KW-1185">Reference proteome</keyword>
<dbReference type="Proteomes" id="UP000067708">
    <property type="component" value="Chromosome"/>
</dbReference>
<evidence type="ECO:0000313" key="2">
    <source>
        <dbReference type="Proteomes" id="UP000067708"/>
    </source>
</evidence>
<dbReference type="eggNOG" id="COG1960">
    <property type="taxonomic scope" value="Bacteria"/>
</dbReference>
<dbReference type="SUPFAM" id="SSF56645">
    <property type="entry name" value="Acyl-CoA dehydrogenase NM domain-like"/>
    <property type="match status" value="1"/>
</dbReference>
<dbReference type="HOGENOM" id="CLU_063432_0_0_11"/>
<dbReference type="AlphaFoldDB" id="A0A060JDL3"/>
<dbReference type="PANTHER" id="PTHR43884:SF12">
    <property type="entry name" value="ISOVALERYL-COA DEHYDROGENASE, MITOCHONDRIAL-RELATED"/>
    <property type="match status" value="1"/>
</dbReference>
<gene>
    <name evidence="1" type="ORF">Rhola_00011680</name>
</gene>
<reference evidence="1 2" key="1">
    <citation type="journal article" date="2014" name="Int. J. Syst. Evol. Microbiol.">
        <title>Rhodoluna lacicola gen. nov., sp. nov., a planktonic freshwater bacterium with stream-lined genome.</title>
        <authorList>
            <person name="Hahn M."/>
            <person name="Schmidt J."/>
            <person name="Taipale S.J."/>
            <person name="Doolittle W.F."/>
            <person name="Koll U."/>
        </authorList>
    </citation>
    <scope>NUCLEOTIDE SEQUENCE [LARGE SCALE GENOMIC DNA]</scope>
    <source>
        <strain evidence="1 2">MWH-Ta8</strain>
    </source>
</reference>
<dbReference type="InterPro" id="IPR009100">
    <property type="entry name" value="AcylCoA_DH/oxidase_NM_dom_sf"/>
</dbReference>
<dbReference type="RefSeq" id="WP_051636332.1">
    <property type="nucleotide sequence ID" value="NZ_CP007490.1"/>
</dbReference>
<sequence>MASAAFPELLTRIEESAKHTDQQIAAENNLRDTLLEIVAAGFTSHGLSNSDQPIAAQAEVIHSLATKCVSSAFVTWSHRMTIEYIDRWASAEVKDLYLAELREGKRVGSTALATALADKSGKELLPITFEEVDGEFVIHGVIPWASNLYDDTLIVFAARNEVTEERVVFTSVLSAAGTSVKPAGELLGLNATSSGTVKFDGLRVPAANVLTRDVNLFLGQMRPRFLVLQSAFCLGLTKASLDSIATAPSAGPFAEDIARFQAEYDRLTAESVRLSKSLEVYPAPGNGHSPLDFLKLRLGAAELAQATARVELATIGGRGYFSASDTSRRIRESLFLSVQAPTEGSLRWEISQLAS</sequence>
<accession>A0A060JDL3</accession>
<protein>
    <submittedName>
        <fullName evidence="1">Acyl-CoA dehydrogenase</fullName>
    </submittedName>
</protein>
<name>A0A060JDL3_9MICO</name>
<dbReference type="OrthoDB" id="3258691at2"/>
<proteinExistence type="predicted"/>
<dbReference type="PANTHER" id="PTHR43884">
    <property type="entry name" value="ACYL-COA DEHYDROGENASE"/>
    <property type="match status" value="1"/>
</dbReference>
<dbReference type="GO" id="GO:0003995">
    <property type="term" value="F:acyl-CoA dehydrogenase activity"/>
    <property type="evidence" value="ECO:0007669"/>
    <property type="project" value="TreeGrafter"/>
</dbReference>
<evidence type="ECO:0000313" key="1">
    <source>
        <dbReference type="EMBL" id="AIC47961.1"/>
    </source>
</evidence>
<dbReference type="Gene3D" id="2.40.110.10">
    <property type="entry name" value="Butyryl-CoA Dehydrogenase, subunit A, domain 2"/>
    <property type="match status" value="1"/>
</dbReference>
<dbReference type="InterPro" id="IPR046373">
    <property type="entry name" value="Acyl-CoA_Oxase/DH_mid-dom_sf"/>
</dbReference>
<organism evidence="1 2">
    <name type="scientific">Rhodoluna lacicola</name>
    <dbReference type="NCBI Taxonomy" id="529884"/>
    <lineage>
        <taxon>Bacteria</taxon>
        <taxon>Bacillati</taxon>
        <taxon>Actinomycetota</taxon>
        <taxon>Actinomycetes</taxon>
        <taxon>Micrococcales</taxon>
        <taxon>Microbacteriaceae</taxon>
        <taxon>Luna cluster</taxon>
        <taxon>Luna-1 subcluster</taxon>
        <taxon>Rhodoluna</taxon>
    </lineage>
</organism>
<dbReference type="STRING" id="529884.Rhola_00011680"/>
<dbReference type="KEGG" id="rla:Rhola_00011680"/>
<dbReference type="EMBL" id="CP007490">
    <property type="protein sequence ID" value="AIC47961.1"/>
    <property type="molecule type" value="Genomic_DNA"/>
</dbReference>